<dbReference type="EMBL" id="AWVI01000025">
    <property type="protein sequence ID" value="ERK46432.1"/>
    <property type="molecule type" value="Genomic_DNA"/>
</dbReference>
<gene>
    <name evidence="1" type="ORF">HMPREF0367_00601</name>
</gene>
<evidence type="ECO:0000313" key="1">
    <source>
        <dbReference type="EMBL" id="ERK46432.1"/>
    </source>
</evidence>
<reference evidence="1 2" key="1">
    <citation type="submission" date="2013-06" db="EMBL/GenBank/DDBJ databases">
        <authorList>
            <person name="Weinstock G."/>
            <person name="Sodergren E."/>
            <person name="Lobos E.A."/>
            <person name="Fulton L."/>
            <person name="Fulton R."/>
            <person name="Courtney L."/>
            <person name="Fronick C."/>
            <person name="O'Laughlin M."/>
            <person name="Godfrey J."/>
            <person name="Wilson R.M."/>
            <person name="Miner T."/>
            <person name="Farmer C."/>
            <person name="Delehaunty K."/>
            <person name="Cordes M."/>
            <person name="Minx P."/>
            <person name="Tomlinson C."/>
            <person name="Chen J."/>
            <person name="Wollam A."/>
            <person name="Pepin K.H."/>
            <person name="Bhonagiri V."/>
            <person name="Zhang X."/>
            <person name="Warren W."/>
            <person name="Mitreva M."/>
            <person name="Mardis E.R."/>
            <person name="Wilson R.K."/>
        </authorList>
    </citation>
    <scope>NUCLEOTIDE SEQUENCE [LARGE SCALE GENOMIC DNA]</scope>
    <source>
        <strain evidence="1 2">ATCC 27803</strain>
    </source>
</reference>
<dbReference type="HOGENOM" id="CLU_3118022_0_0_9"/>
<accession>U2R6V8</accession>
<name>U2R6V8_9FIRM</name>
<protein>
    <submittedName>
        <fullName evidence="1">Uncharacterized protein</fullName>
    </submittedName>
</protein>
<comment type="caution">
    <text evidence="1">The sequence shown here is derived from an EMBL/GenBank/DDBJ whole genome shotgun (WGS) entry which is preliminary data.</text>
</comment>
<evidence type="ECO:0000313" key="2">
    <source>
        <dbReference type="Proteomes" id="UP000016658"/>
    </source>
</evidence>
<sequence>MSWENGSSLGLIAVEDRFKIIEKSERNKSKDQDHIKTLEMKEKKQVIRLT</sequence>
<proteinExistence type="predicted"/>
<dbReference type="Proteomes" id="UP000016658">
    <property type="component" value="Unassembled WGS sequence"/>
</dbReference>
<dbReference type="OrthoDB" id="9813511at2"/>
<dbReference type="AlphaFoldDB" id="U2R6V8"/>
<organism evidence="1 2">
    <name type="scientific">Faecalitalea cylindroides ATCC 27803</name>
    <dbReference type="NCBI Taxonomy" id="649755"/>
    <lineage>
        <taxon>Bacteria</taxon>
        <taxon>Bacillati</taxon>
        <taxon>Bacillota</taxon>
        <taxon>Erysipelotrichia</taxon>
        <taxon>Erysipelotrichales</taxon>
        <taxon>Erysipelotrichaceae</taxon>
        <taxon>Faecalitalea</taxon>
    </lineage>
</organism>